<sequence>MGNVLEISILHHVGIVFVVLWLLNLYSCCGLVVYLIAFSYLFLVHEGYVIRLRKKVEFEEKRNSSQRRVLSDSETVRWLNYAVEKMWTVCMEEIVSQKILLPIVPWFLQKYKPWTVKEVVVQQLYLGRSPPLFTDMRVLHQSGGDDHLVLELGMNFRTADDMSALMGVKLRKRLGFGMWAKLHLLGMHIEGKVLVGVKFLRRWPFIGRVRLCFVEPPYFQMTVKPIFTHGLDVTELPGIAGWLDKLLALVFEQTLVEPNMLVVDVEKLASPQPENWFSVDEKEPVAYVLVEVIEAADMKPSDLNGLADPYVKGQLGPYRFRTKTQKKTLTPKWLEEFKVPICTWDSPNILAIEVRDKDRFVDDKMGEGTIDINEYRDGQRHDIWLSLQNVKVGRVHLAITVVEGSGKMTDQACQEEDLDEYKRESFATDTSNKGSFSSATSDRSPRVADRFEPIDVEGKQDTGIWVHHPGSEVAQVWEPRKGKSRRVDTEIQSGVSDSGSFKSKASGPLKNGSSNADESLDAEKLHSPNRIQRGFHKIGSIFHRRQRNEEKNDCPEEPLPSPHINLRSVNSKEIGVKFIVDDSISAAAAAVRTPKPDSKEGSEGSGPDSPQKGNVKHVAKNILKQAGKSARDLKHALSHKRSRKFKSDSAGEPATERDASSSEEESIASPAATLAEVEAIPVPSKTISSEPRILSPAKDAVMNIEVPPPNEGSPGPGELKK</sequence>
<evidence type="ECO:0000313" key="2">
    <source>
        <dbReference type="Proteomes" id="UP001060085"/>
    </source>
</evidence>
<keyword evidence="2" id="KW-1185">Reference proteome</keyword>
<name>A0ACC0AP60_CATRO</name>
<proteinExistence type="predicted"/>
<protein>
    <submittedName>
        <fullName evidence="1">Uncharacterized protein</fullName>
    </submittedName>
</protein>
<accession>A0ACC0AP60</accession>
<evidence type="ECO:0000313" key="1">
    <source>
        <dbReference type="EMBL" id="KAI5662242.1"/>
    </source>
</evidence>
<dbReference type="Proteomes" id="UP001060085">
    <property type="component" value="Linkage Group LG05"/>
</dbReference>
<organism evidence="1 2">
    <name type="scientific">Catharanthus roseus</name>
    <name type="common">Madagascar periwinkle</name>
    <name type="synonym">Vinca rosea</name>
    <dbReference type="NCBI Taxonomy" id="4058"/>
    <lineage>
        <taxon>Eukaryota</taxon>
        <taxon>Viridiplantae</taxon>
        <taxon>Streptophyta</taxon>
        <taxon>Embryophyta</taxon>
        <taxon>Tracheophyta</taxon>
        <taxon>Spermatophyta</taxon>
        <taxon>Magnoliopsida</taxon>
        <taxon>eudicotyledons</taxon>
        <taxon>Gunneridae</taxon>
        <taxon>Pentapetalae</taxon>
        <taxon>asterids</taxon>
        <taxon>lamiids</taxon>
        <taxon>Gentianales</taxon>
        <taxon>Apocynaceae</taxon>
        <taxon>Rauvolfioideae</taxon>
        <taxon>Vinceae</taxon>
        <taxon>Catharanthinae</taxon>
        <taxon>Catharanthus</taxon>
    </lineage>
</organism>
<gene>
    <name evidence="1" type="ORF">M9H77_21565</name>
</gene>
<comment type="caution">
    <text evidence="1">The sequence shown here is derived from an EMBL/GenBank/DDBJ whole genome shotgun (WGS) entry which is preliminary data.</text>
</comment>
<reference evidence="2" key="1">
    <citation type="journal article" date="2023" name="Nat. Plants">
        <title>Single-cell RNA sequencing provides a high-resolution roadmap for understanding the multicellular compartmentation of specialized metabolism.</title>
        <authorList>
            <person name="Sun S."/>
            <person name="Shen X."/>
            <person name="Li Y."/>
            <person name="Li Y."/>
            <person name="Wang S."/>
            <person name="Li R."/>
            <person name="Zhang H."/>
            <person name="Shen G."/>
            <person name="Guo B."/>
            <person name="Wei J."/>
            <person name="Xu J."/>
            <person name="St-Pierre B."/>
            <person name="Chen S."/>
            <person name="Sun C."/>
        </authorList>
    </citation>
    <scope>NUCLEOTIDE SEQUENCE [LARGE SCALE GENOMIC DNA]</scope>
</reference>
<dbReference type="EMBL" id="CM044705">
    <property type="protein sequence ID" value="KAI5662242.1"/>
    <property type="molecule type" value="Genomic_DNA"/>
</dbReference>